<feature type="non-terminal residue" evidence="3">
    <location>
        <position position="175"/>
    </location>
</feature>
<keyword evidence="3" id="KW-0347">Helicase</keyword>
<keyword evidence="3" id="KW-0378">Hydrolase</keyword>
<dbReference type="AlphaFoldDB" id="A0A1D1YAK6"/>
<evidence type="ECO:0000256" key="1">
    <source>
        <dbReference type="SAM" id="MobiDB-lite"/>
    </source>
</evidence>
<name>A0A1D1YAK6_9ARAE</name>
<dbReference type="EMBL" id="GDJX01016270">
    <property type="protein sequence ID" value="JAT51666.1"/>
    <property type="molecule type" value="Transcribed_RNA"/>
</dbReference>
<feature type="compositionally biased region" description="Polar residues" evidence="1">
    <location>
        <begin position="162"/>
        <end position="175"/>
    </location>
</feature>
<evidence type="ECO:0000313" key="3">
    <source>
        <dbReference type="EMBL" id="JAT51666.1"/>
    </source>
</evidence>
<keyword evidence="2" id="KW-0812">Transmembrane</keyword>
<sequence length="175" mass="18746">MLICASSLPVSMFSTHKHTSRFQRLSQPGIRAFALAIVLIAFAVFSFQSFTVNQANSSSPLFPPFGKTSSSRNSSPVKIVEAPLSSDSRTREVQKRGFPVSGARDEHHSAMDETDGDQDDPDLDGEESQDDDFSIDLGNGASLRKVKDPYGGYLTVGKSPTAGDSSSVVRVGTSI</sequence>
<gene>
    <name evidence="3" type="primary">INO80_13</name>
    <name evidence="3" type="ORF">g.119763</name>
</gene>
<keyword evidence="2" id="KW-1133">Transmembrane helix</keyword>
<feature type="compositionally biased region" description="Polar residues" evidence="1">
    <location>
        <begin position="67"/>
        <end position="76"/>
    </location>
</feature>
<keyword evidence="3" id="KW-0067">ATP-binding</keyword>
<protein>
    <submittedName>
        <fullName evidence="3">Putative DNA helicase INO80</fullName>
    </submittedName>
</protein>
<keyword evidence="2" id="KW-0472">Membrane</keyword>
<keyword evidence="3" id="KW-0547">Nucleotide-binding</keyword>
<evidence type="ECO:0000256" key="2">
    <source>
        <dbReference type="SAM" id="Phobius"/>
    </source>
</evidence>
<reference evidence="3" key="1">
    <citation type="submission" date="2015-07" db="EMBL/GenBank/DDBJ databases">
        <title>Transcriptome Assembly of Anthurium amnicola.</title>
        <authorList>
            <person name="Suzuki J."/>
        </authorList>
    </citation>
    <scope>NUCLEOTIDE SEQUENCE</scope>
</reference>
<feature type="transmembrane region" description="Helical" evidence="2">
    <location>
        <begin position="30"/>
        <end position="50"/>
    </location>
</feature>
<feature type="compositionally biased region" description="Acidic residues" evidence="1">
    <location>
        <begin position="112"/>
        <end position="134"/>
    </location>
</feature>
<proteinExistence type="predicted"/>
<organism evidence="3">
    <name type="scientific">Anthurium amnicola</name>
    <dbReference type="NCBI Taxonomy" id="1678845"/>
    <lineage>
        <taxon>Eukaryota</taxon>
        <taxon>Viridiplantae</taxon>
        <taxon>Streptophyta</taxon>
        <taxon>Embryophyta</taxon>
        <taxon>Tracheophyta</taxon>
        <taxon>Spermatophyta</taxon>
        <taxon>Magnoliopsida</taxon>
        <taxon>Liliopsida</taxon>
        <taxon>Araceae</taxon>
        <taxon>Pothoideae</taxon>
        <taxon>Potheae</taxon>
        <taxon>Anthurium</taxon>
    </lineage>
</organism>
<accession>A0A1D1YAK6</accession>
<feature type="region of interest" description="Disordered" evidence="1">
    <location>
        <begin position="65"/>
        <end position="175"/>
    </location>
</feature>
<dbReference type="GO" id="GO:0004386">
    <property type="term" value="F:helicase activity"/>
    <property type="evidence" value="ECO:0007669"/>
    <property type="project" value="UniProtKB-KW"/>
</dbReference>